<sequence length="370" mass="43302">MVHVPIDFPLTVVSCFVQMSKKTVSARVNTNIPAEVPQDVRPRFLSVQNYRLLLAVTRFSTDYAQGVVRINNMQEMNCQELKTPEVLESTACQGECKKKFTRNNAKSLFCVVDKSVDLDDVARRWSKFRFMCKDCSDQYIFTEPYHVVQLYPSVGLDNIKVLCDEGFITKYVFPIKLECTEVVTQTEVPNYHDFYKVVKSIVKDKKPHEQITKLQLLTYGRVLFTETDYDCVMKSTVDPYGEMATELEFYPQHSSMMAFLPTYKDTKPLTYIYRVVKQVYSSNYDNYVVYFPIKCTLYCKLCKDNKIYLKVHPVLYCSQCGFTDALFFRKSTVMANTMFFKECVKSKTQKPRRIIYYDMVLYKTMVKKLK</sequence>
<dbReference type="Pfam" id="PF06061">
    <property type="entry name" value="Baculo_ME53"/>
    <property type="match status" value="1"/>
</dbReference>
<evidence type="ECO:0000313" key="2">
    <source>
        <dbReference type="Proteomes" id="UP000203240"/>
    </source>
</evidence>
<reference evidence="1 2" key="1">
    <citation type="journal article" date="2015" name="Genome Announc.">
        <title>A Distinct Group II Alphabaculovirus Isolated from a Peridroma Species.</title>
        <authorList>
            <person name="Rohrmann G.F."/>
            <person name="Erlandson M.A."/>
            <person name="Theilmann D.A."/>
        </authorList>
    </citation>
    <scope>NUCLEOTIDE SEQUENCE [LARGE SCALE GENOMIC DNA]</scope>
    <source>
        <strain evidence="1">GR_167</strain>
    </source>
</reference>
<name>A0A068LK44_9ABAC</name>
<accession>A0A068LK44</accession>
<evidence type="ECO:0000313" key="1">
    <source>
        <dbReference type="EMBL" id="AIE47739.1"/>
    </source>
</evidence>
<organism evidence="1 2">
    <name type="scientific">Peridroma alphabaculovirus</name>
    <dbReference type="NCBI Taxonomy" id="1346829"/>
    <lineage>
        <taxon>Viruses</taxon>
        <taxon>Viruses incertae sedis</taxon>
        <taxon>Naldaviricetes</taxon>
        <taxon>Lefavirales</taxon>
        <taxon>Baculoviridae</taxon>
        <taxon>Alphabaculovirus</taxon>
    </lineage>
</organism>
<dbReference type="GeneID" id="20003922"/>
<gene>
    <name evidence="1" type="ORF">pesp007</name>
</gene>
<keyword evidence="2" id="KW-1185">Reference proteome</keyword>
<proteinExistence type="predicted"/>
<dbReference type="GO" id="GO:0008270">
    <property type="term" value="F:zinc ion binding"/>
    <property type="evidence" value="ECO:0007669"/>
    <property type="project" value="InterPro"/>
</dbReference>
<dbReference type="OrthoDB" id="2566at10239"/>
<dbReference type="RefSeq" id="YP_009049833.1">
    <property type="nucleotide sequence ID" value="NC_024625.1"/>
</dbReference>
<protein>
    <submittedName>
        <fullName evidence="1">Me53</fullName>
    </submittedName>
</protein>
<dbReference type="EMBL" id="KM009991">
    <property type="protein sequence ID" value="AIE47739.1"/>
    <property type="molecule type" value="Genomic_DNA"/>
</dbReference>
<dbReference type="Proteomes" id="UP000203240">
    <property type="component" value="Segment"/>
</dbReference>
<dbReference type="GO" id="GO:0003677">
    <property type="term" value="F:DNA binding"/>
    <property type="evidence" value="ECO:0007669"/>
    <property type="project" value="InterPro"/>
</dbReference>
<dbReference type="InterPro" id="IPR010336">
    <property type="entry name" value="Baculo_ME53"/>
</dbReference>